<gene>
    <name evidence="6" type="ORF">MPLG2_0667</name>
</gene>
<dbReference type="SUPFAM" id="SSF55781">
    <property type="entry name" value="GAF domain-like"/>
    <property type="match status" value="1"/>
</dbReference>
<dbReference type="SUPFAM" id="SSF46785">
    <property type="entry name" value="Winged helix' DNA-binding domain"/>
    <property type="match status" value="1"/>
</dbReference>
<evidence type="ECO:0000259" key="5">
    <source>
        <dbReference type="PROSITE" id="PS51078"/>
    </source>
</evidence>
<dbReference type="OrthoDB" id="9000968at2"/>
<dbReference type="InterPro" id="IPR014757">
    <property type="entry name" value="Tscrpt_reg_IclR_C"/>
</dbReference>
<sequence>MSPVRGGTDVTPPGAAPAVSRGIAVLDALAASDTGTMTLSDLSRELGVPKSSTSAICTALELGGLVRRDDLGYSLGRKLVELGGSYLARLDQVSEFHRACLESPVFRDETLRLSTAAGIDTLCLARYEGHPAIRLTTNIGDRLPASSCAQGKALLARLDDSEIERLYYGIDELPRLTGRSRRTVPRLLKDIRLARARGYAVDEEESADSVMGLAVVVPTRGVRAPVLAISVTKHKSDWNDETREVLVGELKRVATMLGNPMATG</sequence>
<dbReference type="EMBL" id="LT985188">
    <property type="protein sequence ID" value="SPD85703.1"/>
    <property type="molecule type" value="Genomic_DNA"/>
</dbReference>
<keyword evidence="3" id="KW-0804">Transcription</keyword>
<keyword evidence="7" id="KW-1185">Reference proteome</keyword>
<organism evidence="6 7">
    <name type="scientific">Micropruina glycogenica</name>
    <dbReference type="NCBI Taxonomy" id="75385"/>
    <lineage>
        <taxon>Bacteria</taxon>
        <taxon>Bacillati</taxon>
        <taxon>Actinomycetota</taxon>
        <taxon>Actinomycetes</taxon>
        <taxon>Propionibacteriales</taxon>
        <taxon>Nocardioidaceae</taxon>
        <taxon>Micropruina</taxon>
    </lineage>
</organism>
<evidence type="ECO:0000313" key="6">
    <source>
        <dbReference type="EMBL" id="SPD85703.1"/>
    </source>
</evidence>
<dbReference type="Gene3D" id="1.10.10.10">
    <property type="entry name" value="Winged helix-like DNA-binding domain superfamily/Winged helix DNA-binding domain"/>
    <property type="match status" value="1"/>
</dbReference>
<dbReference type="RefSeq" id="WP_105187430.1">
    <property type="nucleotide sequence ID" value="NZ_BAAAGO010000042.1"/>
</dbReference>
<dbReference type="SMART" id="SM00346">
    <property type="entry name" value="HTH_ICLR"/>
    <property type="match status" value="1"/>
</dbReference>
<name>A0A2N9JD67_9ACTN</name>
<evidence type="ECO:0000256" key="3">
    <source>
        <dbReference type="ARBA" id="ARBA00023163"/>
    </source>
</evidence>
<dbReference type="PANTHER" id="PTHR30136">
    <property type="entry name" value="HELIX-TURN-HELIX TRANSCRIPTIONAL REGULATOR, ICLR FAMILY"/>
    <property type="match status" value="1"/>
</dbReference>
<dbReference type="Proteomes" id="UP000238164">
    <property type="component" value="Chromosome 1"/>
</dbReference>
<dbReference type="GO" id="GO:0003700">
    <property type="term" value="F:DNA-binding transcription factor activity"/>
    <property type="evidence" value="ECO:0007669"/>
    <property type="project" value="TreeGrafter"/>
</dbReference>
<dbReference type="PROSITE" id="PS51078">
    <property type="entry name" value="ICLR_ED"/>
    <property type="match status" value="1"/>
</dbReference>
<dbReference type="PROSITE" id="PS51077">
    <property type="entry name" value="HTH_ICLR"/>
    <property type="match status" value="1"/>
</dbReference>
<dbReference type="Pfam" id="PF09339">
    <property type="entry name" value="HTH_IclR"/>
    <property type="match status" value="1"/>
</dbReference>
<evidence type="ECO:0000259" key="4">
    <source>
        <dbReference type="PROSITE" id="PS51077"/>
    </source>
</evidence>
<dbReference type="PANTHER" id="PTHR30136:SF24">
    <property type="entry name" value="HTH-TYPE TRANSCRIPTIONAL REPRESSOR ALLR"/>
    <property type="match status" value="1"/>
</dbReference>
<feature type="domain" description="HTH iclR-type" evidence="4">
    <location>
        <begin position="16"/>
        <end position="77"/>
    </location>
</feature>
<dbReference type="InterPro" id="IPR005471">
    <property type="entry name" value="Tscrpt_reg_IclR_N"/>
</dbReference>
<dbReference type="GO" id="GO:0045892">
    <property type="term" value="P:negative regulation of DNA-templated transcription"/>
    <property type="evidence" value="ECO:0007669"/>
    <property type="project" value="TreeGrafter"/>
</dbReference>
<keyword evidence="1" id="KW-0805">Transcription regulation</keyword>
<protein>
    <submittedName>
        <fullName evidence="6">Putative IclR family transcriptional regulator</fullName>
    </submittedName>
</protein>
<dbReference type="KEGG" id="mgg:MPLG2_0667"/>
<dbReference type="Pfam" id="PF01614">
    <property type="entry name" value="IclR_C"/>
    <property type="match status" value="1"/>
</dbReference>
<evidence type="ECO:0000256" key="2">
    <source>
        <dbReference type="ARBA" id="ARBA00023125"/>
    </source>
</evidence>
<dbReference type="InterPro" id="IPR050707">
    <property type="entry name" value="HTH_MetabolicPath_Reg"/>
</dbReference>
<accession>A0A2N9JD67</accession>
<dbReference type="InterPro" id="IPR036390">
    <property type="entry name" value="WH_DNA-bd_sf"/>
</dbReference>
<dbReference type="Gene3D" id="3.30.450.40">
    <property type="match status" value="1"/>
</dbReference>
<evidence type="ECO:0000313" key="7">
    <source>
        <dbReference type="Proteomes" id="UP000238164"/>
    </source>
</evidence>
<proteinExistence type="predicted"/>
<dbReference type="InterPro" id="IPR036388">
    <property type="entry name" value="WH-like_DNA-bd_sf"/>
</dbReference>
<reference evidence="6 7" key="1">
    <citation type="submission" date="2018-02" db="EMBL/GenBank/DDBJ databases">
        <authorList>
            <person name="Cohen D.B."/>
            <person name="Kent A.D."/>
        </authorList>
    </citation>
    <scope>NUCLEOTIDE SEQUENCE [LARGE SCALE GENOMIC DNA]</scope>
    <source>
        <strain evidence="6">1</strain>
    </source>
</reference>
<dbReference type="InterPro" id="IPR029016">
    <property type="entry name" value="GAF-like_dom_sf"/>
</dbReference>
<evidence type="ECO:0000256" key="1">
    <source>
        <dbReference type="ARBA" id="ARBA00023015"/>
    </source>
</evidence>
<feature type="domain" description="IclR-ED" evidence="5">
    <location>
        <begin position="78"/>
        <end position="263"/>
    </location>
</feature>
<keyword evidence="2" id="KW-0238">DNA-binding</keyword>
<dbReference type="GO" id="GO:0003677">
    <property type="term" value="F:DNA binding"/>
    <property type="evidence" value="ECO:0007669"/>
    <property type="project" value="UniProtKB-KW"/>
</dbReference>
<dbReference type="AlphaFoldDB" id="A0A2N9JD67"/>